<sequence length="272" mass="29885">MTEKNESRLDWESNGSSTRQKARTRTVSAAVDVGVKVWDVWGEAVGEMSASQPLSDEDIRCGEIGDNWLEVQSELVGKVAVPVQVVILNHRRTAVSNQGIAHVKLTSTNVKESSNVMFTISIMQGVHNTVEATGAQLVGEVVDMGKVAGVGRVKLITVNHLTEWPARMSLDGWPNFLPVGCKPERWETSDTGDIDMERTCAKPPVLLEGLGIVIRGNGWDGDGGRVKRTGLGVLRREDIDDIEGRWLGEQRRGHGWQVENKKVVDGEIMFGY</sequence>
<dbReference type="AlphaFoldDB" id="A0A5M3MQB9"/>
<keyword evidence="3" id="KW-1185">Reference proteome</keyword>
<evidence type="ECO:0000313" key="3">
    <source>
        <dbReference type="Proteomes" id="UP000053558"/>
    </source>
</evidence>
<dbReference type="Proteomes" id="UP000053558">
    <property type="component" value="Unassembled WGS sequence"/>
</dbReference>
<feature type="compositionally biased region" description="Basic and acidic residues" evidence="1">
    <location>
        <begin position="1"/>
        <end position="11"/>
    </location>
</feature>
<gene>
    <name evidence="2" type="ORF">CONPUDRAFT_73042</name>
</gene>
<dbReference type="EMBL" id="JH711578">
    <property type="protein sequence ID" value="EIW81260.1"/>
    <property type="molecule type" value="Genomic_DNA"/>
</dbReference>
<evidence type="ECO:0000256" key="1">
    <source>
        <dbReference type="SAM" id="MobiDB-lite"/>
    </source>
</evidence>
<name>A0A5M3MQB9_CONPW</name>
<proteinExistence type="predicted"/>
<accession>A0A5M3MQB9</accession>
<comment type="caution">
    <text evidence="2">The sequence shown here is derived from an EMBL/GenBank/DDBJ whole genome shotgun (WGS) entry which is preliminary data.</text>
</comment>
<dbReference type="GeneID" id="19209068"/>
<dbReference type="RefSeq" id="XP_007768305.1">
    <property type="nucleotide sequence ID" value="XM_007770115.1"/>
</dbReference>
<dbReference type="KEGG" id="cput:CONPUDRAFT_73042"/>
<organism evidence="2 3">
    <name type="scientific">Coniophora puteana (strain RWD-64-598)</name>
    <name type="common">Brown rot fungus</name>
    <dbReference type="NCBI Taxonomy" id="741705"/>
    <lineage>
        <taxon>Eukaryota</taxon>
        <taxon>Fungi</taxon>
        <taxon>Dikarya</taxon>
        <taxon>Basidiomycota</taxon>
        <taxon>Agaricomycotina</taxon>
        <taxon>Agaricomycetes</taxon>
        <taxon>Agaricomycetidae</taxon>
        <taxon>Boletales</taxon>
        <taxon>Coniophorineae</taxon>
        <taxon>Coniophoraceae</taxon>
        <taxon>Coniophora</taxon>
    </lineage>
</organism>
<protein>
    <submittedName>
        <fullName evidence="2">Uncharacterized protein</fullName>
    </submittedName>
</protein>
<feature type="region of interest" description="Disordered" evidence="1">
    <location>
        <begin position="1"/>
        <end position="23"/>
    </location>
</feature>
<reference evidence="3" key="1">
    <citation type="journal article" date="2012" name="Science">
        <title>The Paleozoic origin of enzymatic lignin decomposition reconstructed from 31 fungal genomes.</title>
        <authorList>
            <person name="Floudas D."/>
            <person name="Binder M."/>
            <person name="Riley R."/>
            <person name="Barry K."/>
            <person name="Blanchette R.A."/>
            <person name="Henrissat B."/>
            <person name="Martinez A.T."/>
            <person name="Otillar R."/>
            <person name="Spatafora J.W."/>
            <person name="Yadav J.S."/>
            <person name="Aerts A."/>
            <person name="Benoit I."/>
            <person name="Boyd A."/>
            <person name="Carlson A."/>
            <person name="Copeland A."/>
            <person name="Coutinho P.M."/>
            <person name="de Vries R.P."/>
            <person name="Ferreira P."/>
            <person name="Findley K."/>
            <person name="Foster B."/>
            <person name="Gaskell J."/>
            <person name="Glotzer D."/>
            <person name="Gorecki P."/>
            <person name="Heitman J."/>
            <person name="Hesse C."/>
            <person name="Hori C."/>
            <person name="Igarashi K."/>
            <person name="Jurgens J.A."/>
            <person name="Kallen N."/>
            <person name="Kersten P."/>
            <person name="Kohler A."/>
            <person name="Kuees U."/>
            <person name="Kumar T.K.A."/>
            <person name="Kuo A."/>
            <person name="LaButti K."/>
            <person name="Larrondo L.F."/>
            <person name="Lindquist E."/>
            <person name="Ling A."/>
            <person name="Lombard V."/>
            <person name="Lucas S."/>
            <person name="Lundell T."/>
            <person name="Martin R."/>
            <person name="McLaughlin D.J."/>
            <person name="Morgenstern I."/>
            <person name="Morin E."/>
            <person name="Murat C."/>
            <person name="Nagy L.G."/>
            <person name="Nolan M."/>
            <person name="Ohm R.A."/>
            <person name="Patyshakuliyeva A."/>
            <person name="Rokas A."/>
            <person name="Ruiz-Duenas F.J."/>
            <person name="Sabat G."/>
            <person name="Salamov A."/>
            <person name="Samejima M."/>
            <person name="Schmutz J."/>
            <person name="Slot J.C."/>
            <person name="St John F."/>
            <person name="Stenlid J."/>
            <person name="Sun H."/>
            <person name="Sun S."/>
            <person name="Syed K."/>
            <person name="Tsang A."/>
            <person name="Wiebenga A."/>
            <person name="Young D."/>
            <person name="Pisabarro A."/>
            <person name="Eastwood D.C."/>
            <person name="Martin F."/>
            <person name="Cullen D."/>
            <person name="Grigoriev I.V."/>
            <person name="Hibbett D.S."/>
        </authorList>
    </citation>
    <scope>NUCLEOTIDE SEQUENCE [LARGE SCALE GENOMIC DNA]</scope>
    <source>
        <strain evidence="3">RWD-64-598 SS2</strain>
    </source>
</reference>
<evidence type="ECO:0000313" key="2">
    <source>
        <dbReference type="EMBL" id="EIW81260.1"/>
    </source>
</evidence>